<evidence type="ECO:0000313" key="3">
    <source>
        <dbReference type="Proteomes" id="UP001303046"/>
    </source>
</evidence>
<sequence>MEPPEIRAQLRAFQLHFISQAYLVHPAILIGVVVRSTRILRHHLFNITRAKHDQSSSALIHSSYAHEPGNSEANVRLFLSSTSFNSSSSSSSPREHQELKSFDKFGLLSSGCVTSSPFEVIPERTFMDQLLSRDAPSRMHFSVSVIPTTADPSELGGSSESADPEQLEDLLDEGYEAPTALSDVTASEIQSDKIFCASPVSSALNNNTRPEKDSDRHNETKRMISEGRKRDSTAEVLKSTTTSTPACISISECPSSSKSEIPLRFDPDINRQAKASSEEVISAVYNQDLSSLRSILMEKNWPDQRSIGRHLDSLFELVIRDCYDVDEAMVFLQDFAASYRRNFLHDVNGVRLACRVAYDTRSVDAAKETLRVFRNMFLVKSPKFSTPTTVLENFYSSLLSIGSVDQVEMLHKVMIDGGFDTSSDIFIHVLSKSMLLKRDFPHAFGEWRRFSFKYGTTCASDLIWEGLLASVSDRKKQACFSDDLLSHCLQFDHPFAIVANLIVTLVRMKQTDAARMVFTKVSVPGRFFKKPLRNQFHHECVIQVIEDFASLIVDCMLADKRRTKKDIAAPASGPTFLSSDLLLVLDSFCSTGRQKKLRLSNKNEKRKLHRINDEQLFELVEFVQSLWLKKAESDGDTQAINRLVAWSMTNRLEIPPKLSNRIAQLNYNVCL</sequence>
<gene>
    <name evidence="2" type="primary">Necator_chrV.g17355</name>
    <name evidence="2" type="ORF">RB195_012566</name>
</gene>
<evidence type="ECO:0008006" key="4">
    <source>
        <dbReference type="Google" id="ProtNLM"/>
    </source>
</evidence>
<reference evidence="2 3" key="1">
    <citation type="submission" date="2023-08" db="EMBL/GenBank/DDBJ databases">
        <title>A Necator americanus chromosomal reference genome.</title>
        <authorList>
            <person name="Ilik V."/>
            <person name="Petrzelkova K.J."/>
            <person name="Pardy F."/>
            <person name="Fuh T."/>
            <person name="Niatou-Singa F.S."/>
            <person name="Gouil Q."/>
            <person name="Baker L."/>
            <person name="Ritchie M.E."/>
            <person name="Jex A.R."/>
            <person name="Gazzola D."/>
            <person name="Li H."/>
            <person name="Toshio Fujiwara R."/>
            <person name="Zhan B."/>
            <person name="Aroian R.V."/>
            <person name="Pafco B."/>
            <person name="Schwarz E.M."/>
        </authorList>
    </citation>
    <scope>NUCLEOTIDE SEQUENCE [LARGE SCALE GENOMIC DNA]</scope>
    <source>
        <strain evidence="2 3">Aroian</strain>
        <tissue evidence="2">Whole animal</tissue>
    </source>
</reference>
<accession>A0ABR1DRH0</accession>
<name>A0ABR1DRH0_NECAM</name>
<dbReference type="Proteomes" id="UP001303046">
    <property type="component" value="Unassembled WGS sequence"/>
</dbReference>
<evidence type="ECO:0000313" key="2">
    <source>
        <dbReference type="EMBL" id="KAK6753037.1"/>
    </source>
</evidence>
<feature type="region of interest" description="Disordered" evidence="1">
    <location>
        <begin position="205"/>
        <end position="232"/>
    </location>
</feature>
<dbReference type="EMBL" id="JAVFWL010000005">
    <property type="protein sequence ID" value="KAK6753037.1"/>
    <property type="molecule type" value="Genomic_DNA"/>
</dbReference>
<organism evidence="2 3">
    <name type="scientific">Necator americanus</name>
    <name type="common">Human hookworm</name>
    <dbReference type="NCBI Taxonomy" id="51031"/>
    <lineage>
        <taxon>Eukaryota</taxon>
        <taxon>Metazoa</taxon>
        <taxon>Ecdysozoa</taxon>
        <taxon>Nematoda</taxon>
        <taxon>Chromadorea</taxon>
        <taxon>Rhabditida</taxon>
        <taxon>Rhabditina</taxon>
        <taxon>Rhabditomorpha</taxon>
        <taxon>Strongyloidea</taxon>
        <taxon>Ancylostomatidae</taxon>
        <taxon>Bunostominae</taxon>
        <taxon>Necator</taxon>
    </lineage>
</organism>
<protein>
    <recommendedName>
        <fullName evidence="4">Pentatricopeptide repeat domain protein</fullName>
    </recommendedName>
</protein>
<keyword evidence="3" id="KW-1185">Reference proteome</keyword>
<feature type="compositionally biased region" description="Basic and acidic residues" evidence="1">
    <location>
        <begin position="209"/>
        <end position="232"/>
    </location>
</feature>
<proteinExistence type="predicted"/>
<evidence type="ECO:0000256" key="1">
    <source>
        <dbReference type="SAM" id="MobiDB-lite"/>
    </source>
</evidence>
<comment type="caution">
    <text evidence="2">The sequence shown here is derived from an EMBL/GenBank/DDBJ whole genome shotgun (WGS) entry which is preliminary data.</text>
</comment>